<accession>A0ABD5NH64</accession>
<dbReference type="RefSeq" id="WP_390226300.1">
    <property type="nucleotide sequence ID" value="NZ_JBHRWN010000002.1"/>
</dbReference>
<evidence type="ECO:0000256" key="2">
    <source>
        <dbReference type="ARBA" id="ARBA00022692"/>
    </source>
</evidence>
<dbReference type="InterPro" id="IPR002781">
    <property type="entry name" value="TM_pro_TauE-like"/>
</dbReference>
<comment type="subcellular location">
    <subcellularLocation>
        <location evidence="5">Cell membrane</location>
        <topology evidence="5">Multi-pass membrane protein</topology>
    </subcellularLocation>
    <subcellularLocation>
        <location evidence="1">Membrane</location>
        <topology evidence="1">Multi-pass membrane protein</topology>
    </subcellularLocation>
</comment>
<evidence type="ECO:0000256" key="4">
    <source>
        <dbReference type="ARBA" id="ARBA00023136"/>
    </source>
</evidence>
<evidence type="ECO:0000256" key="1">
    <source>
        <dbReference type="ARBA" id="ARBA00004141"/>
    </source>
</evidence>
<name>A0ABD5NH64_9EURY</name>
<protein>
    <recommendedName>
        <fullName evidence="5">Probable membrane transporter protein</fullName>
    </recommendedName>
</protein>
<dbReference type="EMBL" id="JBHRWN010000002">
    <property type="protein sequence ID" value="MFC3478183.1"/>
    <property type="molecule type" value="Genomic_DNA"/>
</dbReference>
<evidence type="ECO:0000256" key="5">
    <source>
        <dbReference type="RuleBase" id="RU363041"/>
    </source>
</evidence>
<feature type="transmembrane region" description="Helical" evidence="5">
    <location>
        <begin position="76"/>
        <end position="94"/>
    </location>
</feature>
<feature type="transmembrane region" description="Helical" evidence="5">
    <location>
        <begin position="239"/>
        <end position="256"/>
    </location>
</feature>
<dbReference type="PANTHER" id="PTHR43701:SF2">
    <property type="entry name" value="MEMBRANE TRANSPORTER PROTEIN YJNA-RELATED"/>
    <property type="match status" value="1"/>
</dbReference>
<keyword evidence="7" id="KW-1185">Reference proteome</keyword>
<evidence type="ECO:0000256" key="3">
    <source>
        <dbReference type="ARBA" id="ARBA00022989"/>
    </source>
</evidence>
<dbReference type="GO" id="GO:0005886">
    <property type="term" value="C:plasma membrane"/>
    <property type="evidence" value="ECO:0007669"/>
    <property type="project" value="UniProtKB-SubCell"/>
</dbReference>
<sequence>MAIEVLVVLLAGIGAGVVTGLIGASAVVIVTPVLVTVLGYDPYTAIGISLATDVFASSVSAATYWRNGNVRLRNGLAIAVTAVLAAVAGSWLSGDVDPTALGGLSGLVILLMGVSFTRKSLDERLASFRENTDLSSVREHKTVASVLSGAFIGTMTGVFGAGGGVMILIILTFVLEYEVHTAVGTSVLIMVFTALSGGASHFVVESSVPFATLAVSGFGGVAGAFLASRYANLVSEERLSTLIGVAFIGLGGFVVVQQLSP</sequence>
<dbReference type="InterPro" id="IPR051598">
    <property type="entry name" value="TSUP/Inactive_protease-like"/>
</dbReference>
<feature type="transmembrane region" description="Helical" evidence="5">
    <location>
        <begin position="43"/>
        <end position="64"/>
    </location>
</feature>
<gene>
    <name evidence="6" type="ORF">ACFOKC_10660</name>
</gene>
<keyword evidence="2 5" id="KW-0812">Transmembrane</keyword>
<organism evidence="6 7">
    <name type="scientific">Halobacterium litoreum</name>
    <dbReference type="NCBI Taxonomy" id="2039234"/>
    <lineage>
        <taxon>Archaea</taxon>
        <taxon>Methanobacteriati</taxon>
        <taxon>Methanobacteriota</taxon>
        <taxon>Stenosarchaea group</taxon>
        <taxon>Halobacteria</taxon>
        <taxon>Halobacteriales</taxon>
        <taxon>Halobacteriaceae</taxon>
        <taxon>Halobacterium</taxon>
    </lineage>
</organism>
<comment type="similarity">
    <text evidence="5">Belongs to the 4-toluene sulfonate uptake permease (TSUP) (TC 2.A.102) family.</text>
</comment>
<feature type="transmembrane region" description="Helical" evidence="5">
    <location>
        <begin position="142"/>
        <end position="175"/>
    </location>
</feature>
<proteinExistence type="inferred from homology"/>
<feature type="transmembrane region" description="Helical" evidence="5">
    <location>
        <begin position="210"/>
        <end position="227"/>
    </location>
</feature>
<comment type="caution">
    <text evidence="6">The sequence shown here is derived from an EMBL/GenBank/DDBJ whole genome shotgun (WGS) entry which is preliminary data.</text>
</comment>
<dbReference type="Pfam" id="PF01925">
    <property type="entry name" value="TauE"/>
    <property type="match status" value="1"/>
</dbReference>
<keyword evidence="3 5" id="KW-1133">Transmembrane helix</keyword>
<reference evidence="6 7" key="1">
    <citation type="journal article" date="2019" name="Int. J. Syst. Evol. Microbiol.">
        <title>The Global Catalogue of Microorganisms (GCM) 10K type strain sequencing project: providing services to taxonomists for standard genome sequencing and annotation.</title>
        <authorList>
            <consortium name="The Broad Institute Genomics Platform"/>
            <consortium name="The Broad Institute Genome Sequencing Center for Infectious Disease"/>
            <person name="Wu L."/>
            <person name="Ma J."/>
        </authorList>
    </citation>
    <scope>NUCLEOTIDE SEQUENCE [LARGE SCALE GENOMIC DNA]</scope>
    <source>
        <strain evidence="6 7">CGMCC 1.12562</strain>
    </source>
</reference>
<evidence type="ECO:0000313" key="6">
    <source>
        <dbReference type="EMBL" id="MFC3478183.1"/>
    </source>
</evidence>
<keyword evidence="4 5" id="KW-0472">Membrane</keyword>
<feature type="transmembrane region" description="Helical" evidence="5">
    <location>
        <begin position="7"/>
        <end position="31"/>
    </location>
</feature>
<dbReference type="AlphaFoldDB" id="A0ABD5NH64"/>
<feature type="transmembrane region" description="Helical" evidence="5">
    <location>
        <begin position="181"/>
        <end position="203"/>
    </location>
</feature>
<keyword evidence="5" id="KW-1003">Cell membrane</keyword>
<dbReference type="Proteomes" id="UP001595660">
    <property type="component" value="Unassembled WGS sequence"/>
</dbReference>
<evidence type="ECO:0000313" key="7">
    <source>
        <dbReference type="Proteomes" id="UP001595660"/>
    </source>
</evidence>
<dbReference type="PANTHER" id="PTHR43701">
    <property type="entry name" value="MEMBRANE TRANSPORTER PROTEIN MJ0441-RELATED"/>
    <property type="match status" value="1"/>
</dbReference>